<comment type="similarity">
    <text evidence="2 7 8">Belongs to the peptidase C12 family.</text>
</comment>
<evidence type="ECO:0000259" key="9">
    <source>
        <dbReference type="PROSITE" id="PS52048"/>
    </source>
</evidence>
<evidence type="ECO:0000256" key="4">
    <source>
        <dbReference type="ARBA" id="ARBA00022786"/>
    </source>
</evidence>
<evidence type="ECO:0000256" key="1">
    <source>
        <dbReference type="ARBA" id="ARBA00000707"/>
    </source>
</evidence>
<keyword evidence="3 8" id="KW-0645">Protease</keyword>
<dbReference type="AlphaFoldDB" id="A0A8H3FN09"/>
<dbReference type="PROSITE" id="PS52048">
    <property type="entry name" value="UCH_DOMAIN"/>
    <property type="match status" value="1"/>
</dbReference>
<reference evidence="10" key="1">
    <citation type="submission" date="2021-03" db="EMBL/GenBank/DDBJ databases">
        <authorList>
            <person name="Tagirdzhanova G."/>
        </authorList>
    </citation>
    <scope>NUCLEOTIDE SEQUENCE</scope>
</reference>
<keyword evidence="5 8" id="KW-0378">Hydrolase</keyword>
<comment type="caution">
    <text evidence="10">The sequence shown here is derived from an EMBL/GenBank/DDBJ whole genome shotgun (WGS) entry which is preliminary data.</text>
</comment>
<dbReference type="GO" id="GO:0006511">
    <property type="term" value="P:ubiquitin-dependent protein catabolic process"/>
    <property type="evidence" value="ECO:0007669"/>
    <property type="project" value="UniProtKB-UniRule"/>
</dbReference>
<keyword evidence="4 8" id="KW-0833">Ubl conjugation pathway</keyword>
<dbReference type="GO" id="GO:0005737">
    <property type="term" value="C:cytoplasm"/>
    <property type="evidence" value="ECO:0007669"/>
    <property type="project" value="TreeGrafter"/>
</dbReference>
<evidence type="ECO:0000256" key="6">
    <source>
        <dbReference type="ARBA" id="ARBA00022807"/>
    </source>
</evidence>
<keyword evidence="6 8" id="KW-0788">Thiol protease</keyword>
<dbReference type="PRINTS" id="PR00707">
    <property type="entry name" value="UBCTHYDRLASE"/>
</dbReference>
<dbReference type="InterPro" id="IPR036959">
    <property type="entry name" value="Peptidase_C12_UCH_sf"/>
</dbReference>
<dbReference type="PANTHER" id="PTHR10589">
    <property type="entry name" value="UBIQUITIN CARBOXYL-TERMINAL HYDROLASE"/>
    <property type="match status" value="1"/>
</dbReference>
<dbReference type="SUPFAM" id="SSF54001">
    <property type="entry name" value="Cysteine proteinases"/>
    <property type="match status" value="1"/>
</dbReference>
<dbReference type="InterPro" id="IPR001578">
    <property type="entry name" value="Peptidase_C12_UCH"/>
</dbReference>
<evidence type="ECO:0000313" key="10">
    <source>
        <dbReference type="EMBL" id="CAF9929021.1"/>
    </source>
</evidence>
<dbReference type="PANTHER" id="PTHR10589:SF17">
    <property type="entry name" value="UBIQUITIN CARBOXYL-TERMINAL HYDROLASE"/>
    <property type="match status" value="1"/>
</dbReference>
<evidence type="ECO:0000256" key="7">
    <source>
        <dbReference type="PROSITE-ProRule" id="PRU01393"/>
    </source>
</evidence>
<proteinExistence type="inferred from homology"/>
<dbReference type="Gene3D" id="3.40.532.10">
    <property type="entry name" value="Peptidase C12, ubiquitin carboxyl-terminal hydrolase"/>
    <property type="match status" value="1"/>
</dbReference>
<dbReference type="EMBL" id="CAJPDS010000050">
    <property type="protein sequence ID" value="CAF9929021.1"/>
    <property type="molecule type" value="Genomic_DNA"/>
</dbReference>
<dbReference type="Pfam" id="PF01088">
    <property type="entry name" value="Peptidase_C12"/>
    <property type="match status" value="1"/>
</dbReference>
<comment type="caution">
    <text evidence="7">Lacks conserved residue(s) required for the propagation of feature annotation.</text>
</comment>
<organism evidence="10 11">
    <name type="scientific">Heterodermia speciosa</name>
    <dbReference type="NCBI Taxonomy" id="116794"/>
    <lineage>
        <taxon>Eukaryota</taxon>
        <taxon>Fungi</taxon>
        <taxon>Dikarya</taxon>
        <taxon>Ascomycota</taxon>
        <taxon>Pezizomycotina</taxon>
        <taxon>Lecanoromycetes</taxon>
        <taxon>OSLEUM clade</taxon>
        <taxon>Lecanoromycetidae</taxon>
        <taxon>Caliciales</taxon>
        <taxon>Physciaceae</taxon>
        <taxon>Heterodermia</taxon>
    </lineage>
</organism>
<evidence type="ECO:0000256" key="3">
    <source>
        <dbReference type="ARBA" id="ARBA00022670"/>
    </source>
</evidence>
<protein>
    <recommendedName>
        <fullName evidence="8">Ubiquitin carboxyl-terminal hydrolase</fullName>
        <ecNumber evidence="8">3.4.19.12</ecNumber>
    </recommendedName>
</protein>
<accession>A0A8H3FN09</accession>
<dbReference type="EC" id="3.4.19.12" evidence="8"/>
<dbReference type="InterPro" id="IPR038765">
    <property type="entry name" value="Papain-like_cys_pep_sf"/>
</dbReference>
<dbReference type="GO" id="GO:0016579">
    <property type="term" value="P:protein deubiquitination"/>
    <property type="evidence" value="ECO:0007669"/>
    <property type="project" value="TreeGrafter"/>
</dbReference>
<feature type="domain" description="UCH catalytic" evidence="9">
    <location>
        <begin position="15"/>
        <end position="244"/>
    </location>
</feature>
<evidence type="ECO:0000256" key="2">
    <source>
        <dbReference type="ARBA" id="ARBA00009326"/>
    </source>
</evidence>
<evidence type="ECO:0000256" key="8">
    <source>
        <dbReference type="RuleBase" id="RU361215"/>
    </source>
</evidence>
<name>A0A8H3FN09_9LECA</name>
<dbReference type="CDD" id="cd09616">
    <property type="entry name" value="Peptidase_C12_UCH_L1_L3"/>
    <property type="match status" value="1"/>
</dbReference>
<gene>
    <name evidence="10" type="ORF">HETSPECPRED_007260</name>
</gene>
<dbReference type="OrthoDB" id="427186at2759"/>
<dbReference type="GO" id="GO:0004843">
    <property type="term" value="F:cysteine-type deubiquitinase activity"/>
    <property type="evidence" value="ECO:0007669"/>
    <property type="project" value="UniProtKB-EC"/>
</dbReference>
<evidence type="ECO:0000313" key="11">
    <source>
        <dbReference type="Proteomes" id="UP000664521"/>
    </source>
</evidence>
<evidence type="ECO:0000256" key="5">
    <source>
        <dbReference type="ARBA" id="ARBA00022801"/>
    </source>
</evidence>
<dbReference type="Proteomes" id="UP000664521">
    <property type="component" value="Unassembled WGS sequence"/>
</dbReference>
<comment type="catalytic activity">
    <reaction evidence="1 8">
        <text>Thiol-dependent hydrolysis of ester, thioester, amide, peptide and isopeptide bonds formed by the C-terminal Gly of ubiquitin (a 76-residue protein attached to proteins as an intracellular targeting signal).</text>
        <dbReference type="EC" id="3.4.19.12"/>
    </reaction>
</comment>
<keyword evidence="11" id="KW-1185">Reference proteome</keyword>
<sequence length="253" mass="27518">MASSEPSNGVATQKMFIPLENNPVVFSKLSTALGVEQALTYHDVYSIDDPDLLSYIPRPVYAVLFTCPSQVYKRARDAENAEMAEYNGAGAEEPVAWFRQTIGGACGLMAWLHGVSNGGAKKYITPRSALDQLLKQVVPLFPTERAEVLYRSQELEAAHGAAAELGDTPQMTEEEVGNHYICFVKADDGHLWELNGGMKGPVDRGALTEDEDALSERALQLGVRSFMRHAGSQDLDFSMVAIAPELPAPTIDS</sequence>